<evidence type="ECO:0000259" key="4">
    <source>
        <dbReference type="PROSITE" id="PS50949"/>
    </source>
</evidence>
<evidence type="ECO:0000313" key="5">
    <source>
        <dbReference type="EMBL" id="TPW74065.1"/>
    </source>
</evidence>
<dbReference type="PANTHER" id="PTHR43537">
    <property type="entry name" value="TRANSCRIPTIONAL REGULATOR, GNTR FAMILY"/>
    <property type="match status" value="1"/>
</dbReference>
<dbReference type="InterPro" id="IPR000524">
    <property type="entry name" value="Tscrpt_reg_HTH_GntR"/>
</dbReference>
<dbReference type="PANTHER" id="PTHR43537:SF24">
    <property type="entry name" value="GLUCONATE OPERON TRANSCRIPTIONAL REPRESSOR"/>
    <property type="match status" value="1"/>
</dbReference>
<dbReference type="PROSITE" id="PS50949">
    <property type="entry name" value="HTH_GNTR"/>
    <property type="match status" value="1"/>
</dbReference>
<dbReference type="Pfam" id="PF00392">
    <property type="entry name" value="GntR"/>
    <property type="match status" value="1"/>
</dbReference>
<dbReference type="Proteomes" id="UP000316252">
    <property type="component" value="Unassembled WGS sequence"/>
</dbReference>
<keyword evidence="2" id="KW-0238">DNA-binding</keyword>
<dbReference type="InterPro" id="IPR008920">
    <property type="entry name" value="TF_FadR/GntR_C"/>
</dbReference>
<dbReference type="SMART" id="SM00345">
    <property type="entry name" value="HTH_GNTR"/>
    <property type="match status" value="1"/>
</dbReference>
<dbReference type="RefSeq" id="WP_141164644.1">
    <property type="nucleotide sequence ID" value="NZ_VHQG01000005.1"/>
</dbReference>
<protein>
    <submittedName>
        <fullName evidence="5">GntR family transcriptional regulator</fullName>
    </submittedName>
</protein>
<evidence type="ECO:0000256" key="2">
    <source>
        <dbReference type="ARBA" id="ARBA00023125"/>
    </source>
</evidence>
<dbReference type="Gene3D" id="1.10.10.10">
    <property type="entry name" value="Winged helix-like DNA-binding domain superfamily/Winged helix DNA-binding domain"/>
    <property type="match status" value="1"/>
</dbReference>
<dbReference type="EMBL" id="VHQG01000005">
    <property type="protein sequence ID" value="TPW74065.1"/>
    <property type="molecule type" value="Genomic_DNA"/>
</dbReference>
<name>A0A506XW83_9MICO</name>
<dbReference type="GO" id="GO:0003677">
    <property type="term" value="F:DNA binding"/>
    <property type="evidence" value="ECO:0007669"/>
    <property type="project" value="UniProtKB-KW"/>
</dbReference>
<dbReference type="GO" id="GO:0003700">
    <property type="term" value="F:DNA-binding transcription factor activity"/>
    <property type="evidence" value="ECO:0007669"/>
    <property type="project" value="InterPro"/>
</dbReference>
<organism evidence="5 6">
    <name type="scientific">Schumannella soli</name>
    <dbReference type="NCBI Taxonomy" id="2590779"/>
    <lineage>
        <taxon>Bacteria</taxon>
        <taxon>Bacillati</taxon>
        <taxon>Actinomycetota</taxon>
        <taxon>Actinomycetes</taxon>
        <taxon>Micrococcales</taxon>
        <taxon>Microbacteriaceae</taxon>
        <taxon>Schumannella</taxon>
    </lineage>
</organism>
<gene>
    <name evidence="5" type="ORF">FJ657_15580</name>
</gene>
<dbReference type="InterPro" id="IPR036390">
    <property type="entry name" value="WH_DNA-bd_sf"/>
</dbReference>
<dbReference type="SUPFAM" id="SSF46785">
    <property type="entry name" value="Winged helix' DNA-binding domain"/>
    <property type="match status" value="1"/>
</dbReference>
<comment type="caution">
    <text evidence="5">The sequence shown here is derived from an EMBL/GenBank/DDBJ whole genome shotgun (WGS) entry which is preliminary data.</text>
</comment>
<keyword evidence="6" id="KW-1185">Reference proteome</keyword>
<proteinExistence type="predicted"/>
<evidence type="ECO:0000256" key="3">
    <source>
        <dbReference type="ARBA" id="ARBA00023163"/>
    </source>
</evidence>
<accession>A0A506XW83</accession>
<feature type="domain" description="HTH gntR-type" evidence="4">
    <location>
        <begin position="15"/>
        <end position="82"/>
    </location>
</feature>
<reference evidence="5 6" key="1">
    <citation type="submission" date="2019-06" db="EMBL/GenBank/DDBJ databases">
        <authorList>
            <person name="Li F."/>
        </authorList>
    </citation>
    <scope>NUCLEOTIDE SEQUENCE [LARGE SCALE GENOMIC DNA]</scope>
    <source>
        <strain evidence="5 6">10F1D-1</strain>
    </source>
</reference>
<evidence type="ECO:0000256" key="1">
    <source>
        <dbReference type="ARBA" id="ARBA00023015"/>
    </source>
</evidence>
<dbReference type="Gene3D" id="1.20.120.530">
    <property type="entry name" value="GntR ligand-binding domain-like"/>
    <property type="match status" value="1"/>
</dbReference>
<dbReference type="InterPro" id="IPR036388">
    <property type="entry name" value="WH-like_DNA-bd_sf"/>
</dbReference>
<dbReference type="Pfam" id="PF07729">
    <property type="entry name" value="FCD"/>
    <property type="match status" value="1"/>
</dbReference>
<evidence type="ECO:0000313" key="6">
    <source>
        <dbReference type="Proteomes" id="UP000316252"/>
    </source>
</evidence>
<dbReference type="AlphaFoldDB" id="A0A506XW83"/>
<dbReference type="OrthoDB" id="8680240at2"/>
<keyword evidence="1" id="KW-0805">Transcription regulation</keyword>
<dbReference type="InterPro" id="IPR011711">
    <property type="entry name" value="GntR_C"/>
</dbReference>
<sequence>MPIPSDATATSAQRSLLRDVVLERLRDAIMDGTLQPGESLNDKELQSWLGVSRTPIRDAINELARRGLIEMEPNRFTRVASPTPADALDAMHALGAIYGGGVRLGTLGLDDADVKQIEKDIKRIRSGIAKRDVETLRSLVFPTFDLFVRRSNSPLLIKFIGESVDGLAFRVRVERVMDLVDADQVSADYGALAEAARARDAIAAELATERIFQLPSA</sequence>
<keyword evidence="3" id="KW-0804">Transcription</keyword>
<dbReference type="CDD" id="cd07377">
    <property type="entry name" value="WHTH_GntR"/>
    <property type="match status" value="1"/>
</dbReference>